<dbReference type="EC" id="2.7.7.65" evidence="2"/>
<dbReference type="EMBL" id="CP041242">
    <property type="protein sequence ID" value="QDH69203.1"/>
    <property type="molecule type" value="Genomic_DNA"/>
</dbReference>
<evidence type="ECO:0000256" key="4">
    <source>
        <dbReference type="SAM" id="Phobius"/>
    </source>
</evidence>
<dbReference type="RefSeq" id="WP_141622545.1">
    <property type="nucleotide sequence ID" value="NZ_CP041242.1"/>
</dbReference>
<evidence type="ECO:0000256" key="2">
    <source>
        <dbReference type="ARBA" id="ARBA00012528"/>
    </source>
</evidence>
<dbReference type="CDD" id="cd01949">
    <property type="entry name" value="GGDEF"/>
    <property type="match status" value="1"/>
</dbReference>
<keyword evidence="7" id="KW-1185">Reference proteome</keyword>
<dbReference type="Gene3D" id="3.30.70.270">
    <property type="match status" value="1"/>
</dbReference>
<protein>
    <recommendedName>
        <fullName evidence="2">diguanylate cyclase</fullName>
        <ecNumber evidence="2">2.7.7.65</ecNumber>
    </recommendedName>
</protein>
<dbReference type="Pfam" id="PF00990">
    <property type="entry name" value="GGDEF"/>
    <property type="match status" value="1"/>
</dbReference>
<reference evidence="6 7" key="1">
    <citation type="submission" date="2019-06" db="EMBL/GenBank/DDBJ databases">
        <title>Lysobacter alkalisoli sp. nov. isolated from saline-alkali soil.</title>
        <authorList>
            <person name="Sun J.-Q."/>
            <person name="Xu L."/>
        </authorList>
    </citation>
    <scope>NUCLEOTIDE SEQUENCE [LARGE SCALE GENOMIC DNA]</scope>
    <source>
        <strain evidence="6 7">SJ-36</strain>
    </source>
</reference>
<comment type="cofactor">
    <cofactor evidence="1">
        <name>Mg(2+)</name>
        <dbReference type="ChEBI" id="CHEBI:18420"/>
    </cofactor>
</comment>
<dbReference type="CDD" id="cd12914">
    <property type="entry name" value="PDC1_DGC_like"/>
    <property type="match status" value="1"/>
</dbReference>
<comment type="catalytic activity">
    <reaction evidence="3">
        <text>2 GTP = 3',3'-c-di-GMP + 2 diphosphate</text>
        <dbReference type="Rhea" id="RHEA:24898"/>
        <dbReference type="ChEBI" id="CHEBI:33019"/>
        <dbReference type="ChEBI" id="CHEBI:37565"/>
        <dbReference type="ChEBI" id="CHEBI:58805"/>
        <dbReference type="EC" id="2.7.7.65"/>
    </reaction>
</comment>
<dbReference type="SUPFAM" id="SSF55073">
    <property type="entry name" value="Nucleotide cyclase"/>
    <property type="match status" value="1"/>
</dbReference>
<dbReference type="AlphaFoldDB" id="A0A514BP93"/>
<dbReference type="InterPro" id="IPR000160">
    <property type="entry name" value="GGDEF_dom"/>
</dbReference>
<dbReference type="NCBIfam" id="TIGR00254">
    <property type="entry name" value="GGDEF"/>
    <property type="match status" value="1"/>
</dbReference>
<keyword evidence="4" id="KW-0812">Transmembrane</keyword>
<dbReference type="OrthoDB" id="9803824at2"/>
<organism evidence="6 7">
    <name type="scientific">Marilutibacter alkalisoli</name>
    <dbReference type="NCBI Taxonomy" id="2591633"/>
    <lineage>
        <taxon>Bacteria</taxon>
        <taxon>Pseudomonadati</taxon>
        <taxon>Pseudomonadota</taxon>
        <taxon>Gammaproteobacteria</taxon>
        <taxon>Lysobacterales</taxon>
        <taxon>Lysobacteraceae</taxon>
        <taxon>Marilutibacter</taxon>
    </lineage>
</organism>
<evidence type="ECO:0000256" key="1">
    <source>
        <dbReference type="ARBA" id="ARBA00001946"/>
    </source>
</evidence>
<dbReference type="SMART" id="SM00267">
    <property type="entry name" value="GGDEF"/>
    <property type="match status" value="1"/>
</dbReference>
<sequence>MARPERPWTLRRRFARLLLFAAAVPAVLFSAVLIWQQYQAERDSLGDRLGLSAGLTSSSIDDYVHSRLASLIVLAQTRDVASDAWPDDLARLLDASPGLLSALVTDHEGRVLAHAMTGPDTGASPSNVSDREYFAAPARTLQPYVSNAFRGRALGTDPLVAISAPIVRDGRFMGVIEASIHVETFASRRSQAFHARGYEMLLLDRRNQVIHTTPGLSYEFLQVVSDPRLTLSEPAPLNTARSRFKHDIMNGGGAFVARARMESGWVLVLLAPDRPLLETIGRSTLALIALLIVTSLGVIAAVWIQLRDLAAGTGRLLDTLRNFAVGTPLDADSARGMPMELRPIAGAIGELSDRLNHAYGELNDALQAQRELATSLQRVVEERDQEIAARTADLRNAVDELERIASIDALTGALNVRGFRREIGELVEDPAHAETEIGALIIDIDHFKTYNDRYGHPAGDTVLKRVAGIMHGLLRVPGDTLARVGGEEFVVLLRDTSATITREVAERFRDAVRDACIPHEDGLGGRVTISIGIASQPSPEFMDRLLSRADEALYRAKRGGRDRVSE</sequence>
<feature type="domain" description="GGDEF" evidence="5">
    <location>
        <begin position="435"/>
        <end position="566"/>
    </location>
</feature>
<proteinExistence type="predicted"/>
<dbReference type="Proteomes" id="UP000317199">
    <property type="component" value="Chromosome"/>
</dbReference>
<keyword evidence="4" id="KW-1133">Transmembrane helix</keyword>
<dbReference type="InterPro" id="IPR050469">
    <property type="entry name" value="Diguanylate_Cyclase"/>
</dbReference>
<dbReference type="PROSITE" id="PS50887">
    <property type="entry name" value="GGDEF"/>
    <property type="match status" value="1"/>
</dbReference>
<dbReference type="FunFam" id="3.30.70.270:FF:000001">
    <property type="entry name" value="Diguanylate cyclase domain protein"/>
    <property type="match status" value="1"/>
</dbReference>
<dbReference type="InterPro" id="IPR043128">
    <property type="entry name" value="Rev_trsase/Diguanyl_cyclase"/>
</dbReference>
<dbReference type="GO" id="GO:0052621">
    <property type="term" value="F:diguanylate cyclase activity"/>
    <property type="evidence" value="ECO:0007669"/>
    <property type="project" value="UniProtKB-EC"/>
</dbReference>
<accession>A0A514BP93</accession>
<feature type="transmembrane region" description="Helical" evidence="4">
    <location>
        <begin position="285"/>
        <end position="306"/>
    </location>
</feature>
<evidence type="ECO:0000259" key="5">
    <source>
        <dbReference type="PROSITE" id="PS50887"/>
    </source>
</evidence>
<dbReference type="InterPro" id="IPR029787">
    <property type="entry name" value="Nucleotide_cyclase"/>
</dbReference>
<name>A0A514BP93_9GAMM</name>
<evidence type="ECO:0000313" key="7">
    <source>
        <dbReference type="Proteomes" id="UP000317199"/>
    </source>
</evidence>
<evidence type="ECO:0000313" key="6">
    <source>
        <dbReference type="EMBL" id="QDH69203.1"/>
    </source>
</evidence>
<gene>
    <name evidence="6" type="ORF">FKV23_03150</name>
</gene>
<keyword evidence="4" id="KW-0472">Membrane</keyword>
<dbReference type="PANTHER" id="PTHR45138">
    <property type="entry name" value="REGULATORY COMPONENTS OF SENSORY TRANSDUCTION SYSTEM"/>
    <property type="match status" value="1"/>
</dbReference>
<evidence type="ECO:0000256" key="3">
    <source>
        <dbReference type="ARBA" id="ARBA00034247"/>
    </source>
</evidence>
<dbReference type="KEGG" id="lyj:FKV23_03150"/>
<dbReference type="PANTHER" id="PTHR45138:SF9">
    <property type="entry name" value="DIGUANYLATE CYCLASE DGCM-RELATED"/>
    <property type="match status" value="1"/>
</dbReference>
<dbReference type="Gene3D" id="3.30.450.20">
    <property type="entry name" value="PAS domain"/>
    <property type="match status" value="1"/>
</dbReference>